<keyword evidence="3 4" id="KW-0732">Signal</keyword>
<dbReference type="GO" id="GO:0030313">
    <property type="term" value="C:cell envelope"/>
    <property type="evidence" value="ECO:0007669"/>
    <property type="project" value="UniProtKB-SubCell"/>
</dbReference>
<evidence type="ECO:0000256" key="2">
    <source>
        <dbReference type="ARBA" id="ARBA00007639"/>
    </source>
</evidence>
<accession>A0A2A6E0C7</accession>
<reference evidence="6 7" key="1">
    <citation type="submission" date="2016-12" db="EMBL/GenBank/DDBJ databases">
        <title>Candidatus Reconcilibacillus cellulovorans genome.</title>
        <authorList>
            <person name="Kolinko S."/>
            <person name="Wu Y.-W."/>
            <person name="Tachea F."/>
            <person name="Denzel E."/>
            <person name="Hiras J."/>
            <person name="Baecker N."/>
            <person name="Chan L.J."/>
            <person name="Eichorst S.A."/>
            <person name="Frey D."/>
            <person name="Adams P.D."/>
            <person name="Pray T."/>
            <person name="Tanjore D."/>
            <person name="Petzold C.J."/>
            <person name="Gladden J.M."/>
            <person name="Simmons B.A."/>
            <person name="Singer S.W."/>
        </authorList>
    </citation>
    <scope>NUCLEOTIDE SEQUENCE [LARGE SCALE GENOMIC DNA]</scope>
    <source>
        <strain evidence="6">JTherm</strain>
    </source>
</reference>
<dbReference type="Gene3D" id="3.40.50.2300">
    <property type="match status" value="2"/>
</dbReference>
<organism evidence="6 7">
    <name type="scientific">Candidatus Reconcilbacillus cellulovorans</name>
    <dbReference type="NCBI Taxonomy" id="1906605"/>
    <lineage>
        <taxon>Bacteria</taxon>
        <taxon>Bacillati</taxon>
        <taxon>Bacillota</taxon>
        <taxon>Bacilli</taxon>
        <taxon>Bacillales</taxon>
        <taxon>Paenibacillaceae</taxon>
        <taxon>Candidatus Reconcilbacillus</taxon>
    </lineage>
</organism>
<dbReference type="InterPro" id="IPR025997">
    <property type="entry name" value="SBP_2_dom"/>
</dbReference>
<feature type="domain" description="Periplasmic binding protein" evidence="5">
    <location>
        <begin position="59"/>
        <end position="308"/>
    </location>
</feature>
<dbReference type="AlphaFoldDB" id="A0A2A6E0C7"/>
<evidence type="ECO:0000256" key="3">
    <source>
        <dbReference type="ARBA" id="ARBA00022729"/>
    </source>
</evidence>
<evidence type="ECO:0000313" key="7">
    <source>
        <dbReference type="Proteomes" id="UP000243688"/>
    </source>
</evidence>
<feature type="chain" id="PRO_5039032282" description="Periplasmic binding protein domain-containing protein" evidence="4">
    <location>
        <begin position="36"/>
        <end position="340"/>
    </location>
</feature>
<dbReference type="SUPFAM" id="SSF53822">
    <property type="entry name" value="Periplasmic binding protein-like I"/>
    <property type="match status" value="1"/>
</dbReference>
<proteinExistence type="inferred from homology"/>
<name>A0A2A6E0C7_9BACL</name>
<gene>
    <name evidence="6" type="ORF">BLM47_06765</name>
</gene>
<comment type="similarity">
    <text evidence="2">Belongs to the bacterial solute-binding protein 2 family.</text>
</comment>
<dbReference type="EMBL" id="MOXJ01000014">
    <property type="protein sequence ID" value="PDO10435.1"/>
    <property type="molecule type" value="Genomic_DNA"/>
</dbReference>
<evidence type="ECO:0000313" key="6">
    <source>
        <dbReference type="EMBL" id="PDO10435.1"/>
    </source>
</evidence>
<dbReference type="Proteomes" id="UP000243688">
    <property type="component" value="Unassembled WGS sequence"/>
</dbReference>
<dbReference type="GO" id="GO:0030246">
    <property type="term" value="F:carbohydrate binding"/>
    <property type="evidence" value="ECO:0007669"/>
    <property type="project" value="UniProtKB-ARBA"/>
</dbReference>
<dbReference type="PANTHER" id="PTHR46847">
    <property type="entry name" value="D-ALLOSE-BINDING PERIPLASMIC PROTEIN-RELATED"/>
    <property type="match status" value="1"/>
</dbReference>
<dbReference type="Pfam" id="PF13407">
    <property type="entry name" value="Peripla_BP_4"/>
    <property type="match status" value="1"/>
</dbReference>
<evidence type="ECO:0000256" key="1">
    <source>
        <dbReference type="ARBA" id="ARBA00004196"/>
    </source>
</evidence>
<protein>
    <recommendedName>
        <fullName evidence="5">Periplasmic binding protein domain-containing protein</fullName>
    </recommendedName>
</protein>
<sequence>MTRRIRPSDALLWRPILRRQSFFLLRTALILSACAALSLAAACGGIPAARPKTGNAAEIVLIAKSQYGDFWGAVRDGARIAAREYGVRLSFQAPEDEAEAAGQAALIRSALASGADALLVAPIEEATVAAALGGSTGRSVPVFAVDSPVDSPLIQSFIGPDHVKAGRMAGEWLAERIGRRGRVGIVMPRSPSRNELDRLSGFADAAAPLSGIETFPLRFSDDGAPRPACPPLKNIDGIVVFDADRAVAAAACVRDAALAGRVAIVAFDSSPELLELLQEGVVGATIVYSPFGMGYLAVRQAALAMRGRAVTPSVAVDLYLVETENMFSPEHQKLLFPFIK</sequence>
<feature type="signal peptide" evidence="4">
    <location>
        <begin position="1"/>
        <end position="35"/>
    </location>
</feature>
<dbReference type="PANTHER" id="PTHR46847:SF1">
    <property type="entry name" value="D-ALLOSE-BINDING PERIPLASMIC PROTEIN-RELATED"/>
    <property type="match status" value="1"/>
</dbReference>
<evidence type="ECO:0000256" key="4">
    <source>
        <dbReference type="SAM" id="SignalP"/>
    </source>
</evidence>
<comment type="caution">
    <text evidence="6">The sequence shown here is derived from an EMBL/GenBank/DDBJ whole genome shotgun (WGS) entry which is preliminary data.</text>
</comment>
<comment type="subcellular location">
    <subcellularLocation>
        <location evidence="1">Cell envelope</location>
    </subcellularLocation>
</comment>
<dbReference type="InterPro" id="IPR028082">
    <property type="entry name" value="Peripla_BP_I"/>
</dbReference>
<evidence type="ECO:0000259" key="5">
    <source>
        <dbReference type="Pfam" id="PF13407"/>
    </source>
</evidence>